<evidence type="ECO:0000313" key="2">
    <source>
        <dbReference type="EMBL" id="KAJ2776028.1"/>
    </source>
</evidence>
<gene>
    <name evidence="2" type="ORF">H4R18_005902</name>
</gene>
<dbReference type="GO" id="GO:0016740">
    <property type="term" value="F:transferase activity"/>
    <property type="evidence" value="ECO:0007669"/>
    <property type="project" value="UniProtKB-KW"/>
</dbReference>
<dbReference type="OrthoDB" id="5417908at2759"/>
<dbReference type="PANTHER" id="PTHR10982">
    <property type="entry name" value="MALONYL COA-ACYL CARRIER PROTEIN TRANSACYLASE"/>
    <property type="match status" value="1"/>
</dbReference>
<proteinExistence type="predicted"/>
<keyword evidence="3" id="KW-1185">Reference proteome</keyword>
<keyword evidence="1" id="KW-0808">Transferase</keyword>
<sequence length="234" mass="25514">MIVYQPVDVVCSGAAIKLHVPAGCHGLVSELASSFDAGAEAMSGLELHACFLEHCAPSNEAAAVAVLEAMCRKYGVPDTNIHVAIQQHGLDEGAAQRVLRAYYQLWNVQDAQRCYFAAEKPALLASDAARPMAIFGGHPGSTAYLAEARWLLDVYRPLIGDYVSRMAAFLSDLARDERLEPAYEEGLDVLRWLAHPSSEPEYEYLVSAPVSIPLVELTQLMHIMVLYKTLGVSP</sequence>
<protein>
    <submittedName>
        <fullName evidence="2">Uncharacterized protein</fullName>
    </submittedName>
</protein>
<dbReference type="EMBL" id="JANBUL010000407">
    <property type="protein sequence ID" value="KAJ2776028.1"/>
    <property type="molecule type" value="Genomic_DNA"/>
</dbReference>
<dbReference type="AlphaFoldDB" id="A0A9W8H146"/>
<feature type="non-terminal residue" evidence="2">
    <location>
        <position position="234"/>
    </location>
</feature>
<accession>A0A9W8H146</accession>
<organism evidence="2 3">
    <name type="scientific">Coemansia javaensis</name>
    <dbReference type="NCBI Taxonomy" id="2761396"/>
    <lineage>
        <taxon>Eukaryota</taxon>
        <taxon>Fungi</taxon>
        <taxon>Fungi incertae sedis</taxon>
        <taxon>Zoopagomycota</taxon>
        <taxon>Kickxellomycotina</taxon>
        <taxon>Kickxellomycetes</taxon>
        <taxon>Kickxellales</taxon>
        <taxon>Kickxellaceae</taxon>
        <taxon>Coemansia</taxon>
    </lineage>
</organism>
<reference evidence="2" key="1">
    <citation type="submission" date="2022-07" db="EMBL/GenBank/DDBJ databases">
        <title>Phylogenomic reconstructions and comparative analyses of Kickxellomycotina fungi.</title>
        <authorList>
            <person name="Reynolds N.K."/>
            <person name="Stajich J.E."/>
            <person name="Barry K."/>
            <person name="Grigoriev I.V."/>
            <person name="Crous P."/>
            <person name="Smith M.E."/>
        </authorList>
    </citation>
    <scope>NUCLEOTIDE SEQUENCE</scope>
    <source>
        <strain evidence="2">NBRC 105414</strain>
    </source>
</reference>
<dbReference type="InterPro" id="IPR050830">
    <property type="entry name" value="Fungal_FAS"/>
</dbReference>
<comment type="caution">
    <text evidence="2">The sequence shown here is derived from an EMBL/GenBank/DDBJ whole genome shotgun (WGS) entry which is preliminary data.</text>
</comment>
<dbReference type="PANTHER" id="PTHR10982:SF21">
    <property type="entry name" value="FATTY ACID SYNTHASE SUBUNIT BETA"/>
    <property type="match status" value="1"/>
</dbReference>
<evidence type="ECO:0000256" key="1">
    <source>
        <dbReference type="ARBA" id="ARBA00022679"/>
    </source>
</evidence>
<name>A0A9W8H146_9FUNG</name>
<dbReference type="InterPro" id="IPR001227">
    <property type="entry name" value="Ac_transferase_dom_sf"/>
</dbReference>
<evidence type="ECO:0000313" key="3">
    <source>
        <dbReference type="Proteomes" id="UP001140217"/>
    </source>
</evidence>
<dbReference type="Gene3D" id="3.40.366.10">
    <property type="entry name" value="Malonyl-Coenzyme A Acyl Carrier Protein, domain 2"/>
    <property type="match status" value="1"/>
</dbReference>
<dbReference type="Proteomes" id="UP001140217">
    <property type="component" value="Unassembled WGS sequence"/>
</dbReference>